<evidence type="ECO:0000256" key="1">
    <source>
        <dbReference type="ARBA" id="ARBA00022729"/>
    </source>
</evidence>
<dbReference type="Proteomes" id="UP001500618">
    <property type="component" value="Unassembled WGS sequence"/>
</dbReference>
<dbReference type="InterPro" id="IPR051933">
    <property type="entry name" value="Resuscitation_pf_RpfB"/>
</dbReference>
<evidence type="ECO:0000259" key="2">
    <source>
        <dbReference type="Pfam" id="PF06725"/>
    </source>
</evidence>
<comment type="caution">
    <text evidence="3">The sequence shown here is derived from an EMBL/GenBank/DDBJ whole genome shotgun (WGS) entry which is preliminary data.</text>
</comment>
<dbReference type="CDD" id="cd14667">
    <property type="entry name" value="3D_containing_proteins"/>
    <property type="match status" value="1"/>
</dbReference>
<keyword evidence="1" id="KW-0732">Signal</keyword>
<sequence>MRFLRFGPTREAHVMLKPFFRGALTLAALAVGGLLLAPATPAAAALPACQHFYTGTIPVRPVTGGHGPGTLVGAVDVSGRLPAPGGVSGGLGTDGKVTFTFARVAGAVAYRAFRNGQALQWISDWGQPSFLVTDPSPCQNANYQVYAMTADNASASSVGQISRSYRLNSANQLAPYAMTPGTTLNYRVTSYNDTGQTALGYNAGPGFCAVDARNIPWGTRFYVPGYGHCYAADIGSWIKDDIVDVWLPGTQANDWGVQQLTLTVE</sequence>
<name>A0ABN2FT54_9ACTN</name>
<accession>A0ABN2FT54</accession>
<dbReference type="InterPro" id="IPR010611">
    <property type="entry name" value="3D_dom"/>
</dbReference>
<dbReference type="EMBL" id="BAAANY010000001">
    <property type="protein sequence ID" value="GAA1658282.1"/>
    <property type="molecule type" value="Genomic_DNA"/>
</dbReference>
<protein>
    <submittedName>
        <fullName evidence="3">3D domain-containing protein</fullName>
    </submittedName>
</protein>
<keyword evidence="4" id="KW-1185">Reference proteome</keyword>
<reference evidence="3 4" key="1">
    <citation type="journal article" date="2019" name="Int. J. Syst. Evol. Microbiol.">
        <title>The Global Catalogue of Microorganisms (GCM) 10K type strain sequencing project: providing services to taxonomists for standard genome sequencing and annotation.</title>
        <authorList>
            <consortium name="The Broad Institute Genomics Platform"/>
            <consortium name="The Broad Institute Genome Sequencing Center for Infectious Disease"/>
            <person name="Wu L."/>
            <person name="Ma J."/>
        </authorList>
    </citation>
    <scope>NUCLEOTIDE SEQUENCE [LARGE SCALE GENOMIC DNA]</scope>
    <source>
        <strain evidence="3 4">JCM 14718</strain>
    </source>
</reference>
<gene>
    <name evidence="3" type="ORF">GCM10009765_04660</name>
</gene>
<dbReference type="Pfam" id="PF06725">
    <property type="entry name" value="3D"/>
    <property type="match status" value="1"/>
</dbReference>
<feature type="domain" description="3D" evidence="2">
    <location>
        <begin position="209"/>
        <end position="261"/>
    </location>
</feature>
<dbReference type="PANTHER" id="PTHR39160:SF4">
    <property type="entry name" value="RESUSCITATION-PROMOTING FACTOR RPFB"/>
    <property type="match status" value="1"/>
</dbReference>
<evidence type="ECO:0000313" key="4">
    <source>
        <dbReference type="Proteomes" id="UP001500618"/>
    </source>
</evidence>
<organism evidence="3 4">
    <name type="scientific">Fodinicola feengrottensis</name>
    <dbReference type="NCBI Taxonomy" id="435914"/>
    <lineage>
        <taxon>Bacteria</taxon>
        <taxon>Bacillati</taxon>
        <taxon>Actinomycetota</taxon>
        <taxon>Actinomycetes</taxon>
        <taxon>Mycobacteriales</taxon>
        <taxon>Fodinicola</taxon>
    </lineage>
</organism>
<proteinExistence type="predicted"/>
<dbReference type="InterPro" id="IPR059180">
    <property type="entry name" value="3D_YorM"/>
</dbReference>
<evidence type="ECO:0000313" key="3">
    <source>
        <dbReference type="EMBL" id="GAA1658282.1"/>
    </source>
</evidence>
<dbReference type="PANTHER" id="PTHR39160">
    <property type="entry name" value="CELL WALL-BINDING PROTEIN YOCH"/>
    <property type="match status" value="1"/>
</dbReference>